<accession>A0ACC3SLV8</accession>
<gene>
    <name evidence="1" type="ORF">M8818_001123</name>
</gene>
<evidence type="ECO:0000313" key="2">
    <source>
        <dbReference type="Proteomes" id="UP001320706"/>
    </source>
</evidence>
<proteinExistence type="predicted"/>
<evidence type="ECO:0000313" key="1">
    <source>
        <dbReference type="EMBL" id="KAK8219388.1"/>
    </source>
</evidence>
<dbReference type="EMBL" id="JAMKPW020000004">
    <property type="protein sequence ID" value="KAK8219388.1"/>
    <property type="molecule type" value="Genomic_DNA"/>
</dbReference>
<reference evidence="1" key="1">
    <citation type="submission" date="2024-02" db="EMBL/GenBank/DDBJ databases">
        <title>Metagenome Assembled Genome of Zalaria obscura JY119.</title>
        <authorList>
            <person name="Vighnesh L."/>
            <person name="Jagadeeshwari U."/>
            <person name="Venkata Ramana C."/>
            <person name="Sasikala C."/>
        </authorList>
    </citation>
    <scope>NUCLEOTIDE SEQUENCE</scope>
    <source>
        <strain evidence="1">JY119</strain>
    </source>
</reference>
<name>A0ACC3SLV8_9PEZI</name>
<organism evidence="1 2">
    <name type="scientific">Zalaria obscura</name>
    <dbReference type="NCBI Taxonomy" id="2024903"/>
    <lineage>
        <taxon>Eukaryota</taxon>
        <taxon>Fungi</taxon>
        <taxon>Dikarya</taxon>
        <taxon>Ascomycota</taxon>
        <taxon>Pezizomycotina</taxon>
        <taxon>Dothideomycetes</taxon>
        <taxon>Dothideomycetidae</taxon>
        <taxon>Dothideales</taxon>
        <taxon>Zalariaceae</taxon>
        <taxon>Zalaria</taxon>
    </lineage>
</organism>
<sequence>MYAGSLLTVAAVALFVAAGLAQDDPDSTCLSYGIDFVNGNEYFINENSTADFTFVSQFNGCNNDTAYAMLSSPTGDEYDCSDVPTVPSLVSEMSTCDIEKDQMYSGWWLILILGNNLNGNPFAYQRNVSLDVGIQQTTTVRTVSTFFAICIDHRQSTPTITYTQSVTPTVNITSTSTVLTTTTVPAKTTIVEPSKTAYRTVTPKPRTTTSVKTITRTLKKWTKTFEKDTVTVTARCTVPPRPQQPDPTCKIKPTLKALPSGVHIDIKRSEDTLLDPAVAKQRYENMRARRAQQLDQRDMVKRSADVPTVTVTATQVVNTTITQTAAATTFTSETITTKTVKTTAKPSTIYSGIAVKTITAPTPVKTAYKIKYTTTWTTTTWTAHYTSTKTVTPTASVTACKKSGGHFGGGWGIL</sequence>
<protein>
    <submittedName>
        <fullName evidence="1">Uncharacterized protein</fullName>
    </submittedName>
</protein>
<dbReference type="Proteomes" id="UP001320706">
    <property type="component" value="Unassembled WGS sequence"/>
</dbReference>
<comment type="caution">
    <text evidence="1">The sequence shown here is derived from an EMBL/GenBank/DDBJ whole genome shotgun (WGS) entry which is preliminary data.</text>
</comment>
<keyword evidence="2" id="KW-1185">Reference proteome</keyword>